<comment type="caution">
    <text evidence="2">The sequence shown here is derived from an EMBL/GenBank/DDBJ whole genome shotgun (WGS) entry which is preliminary data.</text>
</comment>
<protein>
    <submittedName>
        <fullName evidence="2">Uncharacterized protein</fullName>
    </submittedName>
</protein>
<evidence type="ECO:0000256" key="1">
    <source>
        <dbReference type="SAM" id="MobiDB-lite"/>
    </source>
</evidence>
<dbReference type="EMBL" id="CABFMQ020000075">
    <property type="protein sequence ID" value="VTZ49764.1"/>
    <property type="molecule type" value="Genomic_DNA"/>
</dbReference>
<evidence type="ECO:0000313" key="3">
    <source>
        <dbReference type="Proteomes" id="UP000485880"/>
    </source>
</evidence>
<organism evidence="2 3">
    <name type="scientific">Methylocella tundrae</name>
    <dbReference type="NCBI Taxonomy" id="227605"/>
    <lineage>
        <taxon>Bacteria</taxon>
        <taxon>Pseudomonadati</taxon>
        <taxon>Pseudomonadota</taxon>
        <taxon>Alphaproteobacteria</taxon>
        <taxon>Hyphomicrobiales</taxon>
        <taxon>Beijerinckiaceae</taxon>
        <taxon>Methylocella</taxon>
    </lineage>
</organism>
<name>A0A8B6M4L5_METTU</name>
<proteinExistence type="predicted"/>
<dbReference type="AlphaFoldDB" id="A0A8B6M4L5"/>
<reference evidence="2 3" key="1">
    <citation type="submission" date="2019-05" db="EMBL/GenBank/DDBJ databases">
        <authorList>
            <person name="Farhan Ul Haque M."/>
        </authorList>
    </citation>
    <scope>NUCLEOTIDE SEQUENCE [LARGE SCALE GENOMIC DNA]</scope>
    <source>
        <strain evidence="2">2</strain>
    </source>
</reference>
<feature type="region of interest" description="Disordered" evidence="1">
    <location>
        <begin position="57"/>
        <end position="104"/>
    </location>
</feature>
<feature type="compositionally biased region" description="Low complexity" evidence="1">
    <location>
        <begin position="65"/>
        <end position="104"/>
    </location>
</feature>
<keyword evidence="3" id="KW-1185">Reference proteome</keyword>
<gene>
    <name evidence="2" type="ORF">MPC4_190077</name>
</gene>
<sequence length="104" mass="10895">MHFFAWRLNLLTRGGDFTESLNYKGGPFERNSNVFLVETLRRGWSRWLVFAGRRGSFRASKKDGASQAGASSRGGASRSGGSSASGRARLAGAAAGSPAGAVQG</sequence>
<evidence type="ECO:0000313" key="2">
    <source>
        <dbReference type="EMBL" id="VTZ49764.1"/>
    </source>
</evidence>
<dbReference type="Proteomes" id="UP000485880">
    <property type="component" value="Unassembled WGS sequence"/>
</dbReference>
<accession>A0A8B6M4L5</accession>